<gene>
    <name evidence="1" type="ORF">CLO192961_LOCUS268437</name>
</gene>
<evidence type="ECO:0000313" key="2">
    <source>
        <dbReference type="Proteomes" id="UP000766486"/>
    </source>
</evidence>
<dbReference type="InterPro" id="IPR032675">
    <property type="entry name" value="LRR_dom_sf"/>
</dbReference>
<organism evidence="1 2">
    <name type="scientific">Bionectria ochroleuca</name>
    <name type="common">Gliocladium roseum</name>
    <dbReference type="NCBI Taxonomy" id="29856"/>
    <lineage>
        <taxon>Eukaryota</taxon>
        <taxon>Fungi</taxon>
        <taxon>Dikarya</taxon>
        <taxon>Ascomycota</taxon>
        <taxon>Pezizomycotina</taxon>
        <taxon>Sordariomycetes</taxon>
        <taxon>Hypocreomycetidae</taxon>
        <taxon>Hypocreales</taxon>
        <taxon>Bionectriaceae</taxon>
        <taxon>Clonostachys</taxon>
    </lineage>
</organism>
<proteinExistence type="predicted"/>
<dbReference type="Gene3D" id="3.80.10.10">
    <property type="entry name" value="Ribonuclease Inhibitor"/>
    <property type="match status" value="1"/>
</dbReference>
<comment type="caution">
    <text evidence="1">The sequence shown here is derived from an EMBL/GenBank/DDBJ whole genome shotgun (WGS) entry which is preliminary data.</text>
</comment>
<evidence type="ECO:0000313" key="1">
    <source>
        <dbReference type="EMBL" id="VUC29865.1"/>
    </source>
</evidence>
<reference evidence="1 2" key="1">
    <citation type="submission" date="2019-06" db="EMBL/GenBank/DDBJ databases">
        <authorList>
            <person name="Broberg M."/>
        </authorList>
    </citation>
    <scope>NUCLEOTIDE SEQUENCE [LARGE SCALE GENOMIC DNA]</scope>
</reference>
<keyword evidence="2" id="KW-1185">Reference proteome</keyword>
<name>A0ABY6UFA1_BIOOC</name>
<accession>A0ABY6UFA1</accession>
<dbReference type="Proteomes" id="UP000766486">
    <property type="component" value="Unassembled WGS sequence"/>
</dbReference>
<evidence type="ECO:0008006" key="3">
    <source>
        <dbReference type="Google" id="ProtNLM"/>
    </source>
</evidence>
<protein>
    <recommendedName>
        <fullName evidence="3">F-box domain-containing protein</fullName>
    </recommendedName>
</protein>
<dbReference type="EMBL" id="CABFNS010000811">
    <property type="protein sequence ID" value="VUC29865.1"/>
    <property type="molecule type" value="Genomic_DNA"/>
</dbReference>
<sequence>MANLLDLPNETLSRVAACLSDVDHEALFSLIYVNKRLNGIATPFLVRRWPPVEIEALEHSPRYYRFAEHLLRNPSVRRYVKLLEVGDFSTRQDRDIIEILVSQDELQQVATAGLREWPLLAELTEWREQILEGIPDASVVLILLLARDLVEFDFTVPLVGSIEEDGGEQLTLGFISQMARKFSSNPDDALLNQLPLARLQSVKYKHWDTQLGVPGKYAAPFFHLPNLRTFYGFRVEIPSLRELESSEDDNDGQSTYLTKFPVGTSAVEEIVLNTSDVCLEAVATLVGACRRLTTFALHYGPVLDTEEVDSSALAELLLARADSLQNLALDWGDSPTLKITAQGPLKIEQCFHKLRRLEHLQLPLSMLCEDSEIDGQTFLSFNSQLLPKSLRCLCLVGDWQWRFNNEVVRNKMVDSIEAFVLKCGPGGEFLHLEALELIHLTHRSSQDEYAQRLKETGRRQNVRVTFNKLQWLTWPECA</sequence>